<dbReference type="CDD" id="cd12110">
    <property type="entry name" value="PHP_HisPPase_Hisj_like"/>
    <property type="match status" value="1"/>
</dbReference>
<dbReference type="RefSeq" id="WP_091542610.1">
    <property type="nucleotide sequence ID" value="NZ_FMUS01000010.1"/>
</dbReference>
<evidence type="ECO:0000256" key="1">
    <source>
        <dbReference type="ARBA" id="ARBA00004970"/>
    </source>
</evidence>
<organism evidence="10 11">
    <name type="scientific">Alkaliphilus peptidifermentans DSM 18978</name>
    <dbReference type="NCBI Taxonomy" id="1120976"/>
    <lineage>
        <taxon>Bacteria</taxon>
        <taxon>Bacillati</taxon>
        <taxon>Bacillota</taxon>
        <taxon>Clostridia</taxon>
        <taxon>Peptostreptococcales</taxon>
        <taxon>Natronincolaceae</taxon>
        <taxon>Alkaliphilus</taxon>
    </lineage>
</organism>
<dbReference type="NCBIfam" id="NF005996">
    <property type="entry name" value="PRK08123.1"/>
    <property type="match status" value="1"/>
</dbReference>
<comment type="catalytic activity">
    <reaction evidence="7 8">
        <text>L-histidinol phosphate + H2O = L-histidinol + phosphate</text>
        <dbReference type="Rhea" id="RHEA:14465"/>
        <dbReference type="ChEBI" id="CHEBI:15377"/>
        <dbReference type="ChEBI" id="CHEBI:43474"/>
        <dbReference type="ChEBI" id="CHEBI:57699"/>
        <dbReference type="ChEBI" id="CHEBI:57980"/>
        <dbReference type="EC" id="3.1.3.15"/>
    </reaction>
</comment>
<evidence type="ECO:0000256" key="4">
    <source>
        <dbReference type="ARBA" id="ARBA00022605"/>
    </source>
</evidence>
<dbReference type="GO" id="GO:0005737">
    <property type="term" value="C:cytoplasm"/>
    <property type="evidence" value="ECO:0007669"/>
    <property type="project" value="TreeGrafter"/>
</dbReference>
<evidence type="ECO:0000313" key="11">
    <source>
        <dbReference type="Proteomes" id="UP000198636"/>
    </source>
</evidence>
<dbReference type="InterPro" id="IPR010140">
    <property type="entry name" value="Histidinol_P_phosphatase_HisJ"/>
</dbReference>
<keyword evidence="4 8" id="KW-0028">Amino-acid biosynthesis</keyword>
<dbReference type="NCBIfam" id="TIGR01856">
    <property type="entry name" value="hisJ_fam"/>
    <property type="match status" value="1"/>
</dbReference>
<dbReference type="InterPro" id="IPR016195">
    <property type="entry name" value="Pol/histidinol_Pase-like"/>
</dbReference>
<dbReference type="STRING" id="1120976.SAMN03080606_01840"/>
<dbReference type="OrthoDB" id="9775255at2"/>
<comment type="similarity">
    <text evidence="2 8">Belongs to the PHP hydrolase family. HisK subfamily.</text>
</comment>
<dbReference type="PANTHER" id="PTHR21039:SF0">
    <property type="entry name" value="HISTIDINOL-PHOSPHATASE"/>
    <property type="match status" value="1"/>
</dbReference>
<keyword evidence="6 8" id="KW-0368">Histidine biosynthesis</keyword>
<gene>
    <name evidence="10" type="ORF">SAMN03080606_01840</name>
</gene>
<name>A0A1G5GZ52_9FIRM</name>
<accession>A0A1G5GZ52</accession>
<evidence type="ECO:0000256" key="2">
    <source>
        <dbReference type="ARBA" id="ARBA00009152"/>
    </source>
</evidence>
<dbReference type="Pfam" id="PF02811">
    <property type="entry name" value="PHP"/>
    <property type="match status" value="1"/>
</dbReference>
<keyword evidence="5 8" id="KW-0378">Hydrolase</keyword>
<dbReference type="Proteomes" id="UP000198636">
    <property type="component" value="Unassembled WGS sequence"/>
</dbReference>
<evidence type="ECO:0000256" key="7">
    <source>
        <dbReference type="ARBA" id="ARBA00049158"/>
    </source>
</evidence>
<feature type="domain" description="PHP" evidence="9">
    <location>
        <begin position="9"/>
        <end position="220"/>
    </location>
</feature>
<dbReference type="EMBL" id="FMUS01000010">
    <property type="protein sequence ID" value="SCY56701.1"/>
    <property type="molecule type" value="Genomic_DNA"/>
</dbReference>
<dbReference type="GO" id="GO:0000105">
    <property type="term" value="P:L-histidine biosynthetic process"/>
    <property type="evidence" value="ECO:0007669"/>
    <property type="project" value="UniProtKB-UniRule"/>
</dbReference>
<reference evidence="10 11" key="1">
    <citation type="submission" date="2016-10" db="EMBL/GenBank/DDBJ databases">
        <authorList>
            <person name="de Groot N.N."/>
        </authorList>
    </citation>
    <scope>NUCLEOTIDE SEQUENCE [LARGE SCALE GENOMIC DNA]</scope>
    <source>
        <strain evidence="10 11">DSM 18978</strain>
    </source>
</reference>
<dbReference type="InterPro" id="IPR004013">
    <property type="entry name" value="PHP_dom"/>
</dbReference>
<evidence type="ECO:0000256" key="5">
    <source>
        <dbReference type="ARBA" id="ARBA00022801"/>
    </source>
</evidence>
<evidence type="ECO:0000256" key="3">
    <source>
        <dbReference type="ARBA" id="ARBA00013085"/>
    </source>
</evidence>
<evidence type="ECO:0000256" key="6">
    <source>
        <dbReference type="ARBA" id="ARBA00023102"/>
    </source>
</evidence>
<sequence>MDNCRILRDGHIHSPYCPHGTKDPFELYIENSLKLGLKEITFTEHMPLPGNFMEPEFLKECAPSQDVIENYIKELESIKDKYKFDIKINIGFEVDFIEGYEAIIKDTLNRYGDKIEDSILSVHFIKVEDEYYCVDVSPDEFGKIVKKLGSVEKVYDSYYETLLKAIKADLGLYKPKRIGHPTLIRIFNTEYPFEYKNRRLLEAIVKEMKINNYEVDFNTAGIRKPYCKEPYPSGILAELVEAYGINIVFGSDAHTALDVGRDFIKYAGELE</sequence>
<comment type="pathway">
    <text evidence="1 8">Amino-acid biosynthesis; L-histidine biosynthesis; L-histidine from 5-phospho-alpha-D-ribose 1-diphosphate: step 8/9.</text>
</comment>
<dbReference type="Gene3D" id="3.20.20.140">
    <property type="entry name" value="Metal-dependent hydrolases"/>
    <property type="match status" value="1"/>
</dbReference>
<keyword evidence="11" id="KW-1185">Reference proteome</keyword>
<evidence type="ECO:0000313" key="10">
    <source>
        <dbReference type="EMBL" id="SCY56701.1"/>
    </source>
</evidence>
<dbReference type="AlphaFoldDB" id="A0A1G5GZ52"/>
<dbReference type="GO" id="GO:0004401">
    <property type="term" value="F:histidinol-phosphatase activity"/>
    <property type="evidence" value="ECO:0007669"/>
    <property type="project" value="UniProtKB-UniRule"/>
</dbReference>
<evidence type="ECO:0000259" key="9">
    <source>
        <dbReference type="Pfam" id="PF02811"/>
    </source>
</evidence>
<proteinExistence type="inferred from homology"/>
<evidence type="ECO:0000256" key="8">
    <source>
        <dbReference type="RuleBase" id="RU366003"/>
    </source>
</evidence>
<dbReference type="EC" id="3.1.3.15" evidence="3 8"/>
<dbReference type="UniPathway" id="UPA00031">
    <property type="reaction ID" value="UER00013"/>
</dbReference>
<dbReference type="SUPFAM" id="SSF89550">
    <property type="entry name" value="PHP domain-like"/>
    <property type="match status" value="1"/>
</dbReference>
<protein>
    <recommendedName>
        <fullName evidence="3 8">Histidinol-phosphatase</fullName>
        <shortName evidence="8">HolPase</shortName>
        <ecNumber evidence="3 8">3.1.3.15</ecNumber>
    </recommendedName>
</protein>
<dbReference type="PANTHER" id="PTHR21039">
    <property type="entry name" value="HISTIDINOL PHOSPHATASE-RELATED"/>
    <property type="match status" value="1"/>
</dbReference>